<dbReference type="EMBL" id="ACFC01000004">
    <property type="protein sequence ID" value="EEE07243.1"/>
    <property type="molecule type" value="Genomic_DNA"/>
</dbReference>
<dbReference type="Proteomes" id="UP000004535">
    <property type="component" value="Unassembled WGS sequence"/>
</dbReference>
<protein>
    <submittedName>
        <fullName evidence="2">Uncharacterized protein</fullName>
    </submittedName>
</protein>
<evidence type="ECO:0000313" key="2">
    <source>
        <dbReference type="EMBL" id="EEE07243.1"/>
    </source>
</evidence>
<evidence type="ECO:0000256" key="1">
    <source>
        <dbReference type="SAM" id="MobiDB-lite"/>
    </source>
</evidence>
<sequence length="213" mass="23616">MNHQCICATFGCPGMRTDHCHGIVQFDNLSNARHGSSRPVVHADDRAPKHRAMNHHRVHHSGQACVDAVTSGPIHLVRRIQTFHRPSDQLEAGRILQGDGLDEAVAHRQQCCLLDQSTVSKLPAGGGVVHNPFSSATGRRFHAPGFRGGTNKKLPCDSTSSPQRLPECANGHRSTSRLDLQDRISVQRGVRRSMLKLHGIQRDLKLLRKQHRE</sequence>
<reference evidence="2 3" key="1">
    <citation type="journal article" date="2012" name="J. Bacteriol.">
        <title>Draft Genome Sequence Determination for Cystic Fibrosis and Chronic Granulomatous Disease Burkholderia multivorans Isolates.</title>
        <authorList>
            <person name="Varga J.J."/>
            <person name="Losada L."/>
            <person name="Zelazny A.M."/>
            <person name="Brinkac L."/>
            <person name="Harkins D."/>
            <person name="Radune D."/>
            <person name="Hostetler J."/>
            <person name="Sampaio E.P."/>
            <person name="Ronning C.M."/>
            <person name="Nierman W.C."/>
            <person name="Greenberg D.E."/>
            <person name="Holland S.M."/>
            <person name="Goldberg J.B."/>
        </authorList>
    </citation>
    <scope>NUCLEOTIDE SEQUENCE [LARGE SCALE GENOMIC DNA]</scope>
    <source>
        <strain evidence="2 3">CGD2</strain>
    </source>
</reference>
<proteinExistence type="predicted"/>
<comment type="caution">
    <text evidence="2">The sequence shown here is derived from an EMBL/GenBank/DDBJ whole genome shotgun (WGS) entry which is preliminary data.</text>
</comment>
<name>B9BNS5_9BURK</name>
<dbReference type="AlphaFoldDB" id="B9BNS5"/>
<feature type="region of interest" description="Disordered" evidence="1">
    <location>
        <begin position="144"/>
        <end position="176"/>
    </location>
</feature>
<accession>B9BNS5</accession>
<evidence type="ECO:0000313" key="3">
    <source>
        <dbReference type="Proteomes" id="UP000004535"/>
    </source>
</evidence>
<gene>
    <name evidence="2" type="ORF">BURMUCGD2_6345</name>
</gene>
<organism evidence="2 3">
    <name type="scientific">Burkholderia multivorans CGD2</name>
    <dbReference type="NCBI Taxonomy" id="513052"/>
    <lineage>
        <taxon>Bacteria</taxon>
        <taxon>Pseudomonadati</taxon>
        <taxon>Pseudomonadota</taxon>
        <taxon>Betaproteobacteria</taxon>
        <taxon>Burkholderiales</taxon>
        <taxon>Burkholderiaceae</taxon>
        <taxon>Burkholderia</taxon>
        <taxon>Burkholderia cepacia complex</taxon>
    </lineage>
</organism>